<reference evidence="2 3" key="1">
    <citation type="submission" date="2018-06" db="EMBL/GenBank/DDBJ databases">
        <authorList>
            <consortium name="Pathogen Informatics"/>
            <person name="Doyle S."/>
        </authorList>
    </citation>
    <scope>NUCLEOTIDE SEQUENCE [LARGE SCALE GENOMIC DNA]</scope>
    <source>
        <strain evidence="2 3">NCTC10526</strain>
    </source>
</reference>
<keyword evidence="1" id="KW-0472">Membrane</keyword>
<name>A0A379LRH5_9GAMM</name>
<gene>
    <name evidence="2" type="ORF">NCTC10526_02710</name>
</gene>
<keyword evidence="1" id="KW-1133">Transmembrane helix</keyword>
<feature type="transmembrane region" description="Helical" evidence="1">
    <location>
        <begin position="28"/>
        <end position="47"/>
    </location>
</feature>
<keyword evidence="1" id="KW-0812">Transmembrane</keyword>
<evidence type="ECO:0000313" key="2">
    <source>
        <dbReference type="EMBL" id="SUD92314.1"/>
    </source>
</evidence>
<dbReference type="Proteomes" id="UP000254123">
    <property type="component" value="Unassembled WGS sequence"/>
</dbReference>
<protein>
    <submittedName>
        <fullName evidence="2">Uncharacterized protein</fullName>
    </submittedName>
</protein>
<keyword evidence="3" id="KW-1185">Reference proteome</keyword>
<evidence type="ECO:0000313" key="3">
    <source>
        <dbReference type="Proteomes" id="UP000254123"/>
    </source>
</evidence>
<dbReference type="EMBL" id="UGVC01000001">
    <property type="protein sequence ID" value="SUD92314.1"/>
    <property type="molecule type" value="Genomic_DNA"/>
</dbReference>
<accession>A0A379LRH5</accession>
<dbReference type="AlphaFoldDB" id="A0A379LRH5"/>
<sequence>MLVNFVFILIGCIALSLSNYINNIGANIVIKIIGVIFFCIYLVRILPAPSAKNVIIYILFSIFAALSSWYVIKKILK</sequence>
<organism evidence="2 3">
    <name type="scientific">Psychrobacter phenylpyruvicus</name>
    <dbReference type="NCBI Taxonomy" id="29432"/>
    <lineage>
        <taxon>Bacteria</taxon>
        <taxon>Pseudomonadati</taxon>
        <taxon>Pseudomonadota</taxon>
        <taxon>Gammaproteobacteria</taxon>
        <taxon>Moraxellales</taxon>
        <taxon>Moraxellaceae</taxon>
        <taxon>Psychrobacter</taxon>
    </lineage>
</organism>
<evidence type="ECO:0000256" key="1">
    <source>
        <dbReference type="SAM" id="Phobius"/>
    </source>
</evidence>
<dbReference type="STRING" id="1123034.GCA_000685805_02466"/>
<feature type="transmembrane region" description="Helical" evidence="1">
    <location>
        <begin position="54"/>
        <end position="72"/>
    </location>
</feature>
<proteinExistence type="predicted"/>